<dbReference type="SUPFAM" id="SSF53474">
    <property type="entry name" value="alpha/beta-Hydrolases"/>
    <property type="match status" value="1"/>
</dbReference>
<feature type="compositionally biased region" description="Low complexity" evidence="1">
    <location>
        <begin position="10"/>
        <end position="19"/>
    </location>
</feature>
<feature type="domain" description="Dienelactone hydrolase" evidence="2">
    <location>
        <begin position="123"/>
        <end position="294"/>
    </location>
</feature>
<accession>A0A317FKU4</accession>
<dbReference type="InterPro" id="IPR002925">
    <property type="entry name" value="Dienelactn_hydro"/>
</dbReference>
<dbReference type="Gene3D" id="3.40.50.1820">
    <property type="entry name" value="alpha/beta hydrolase"/>
    <property type="match status" value="1"/>
</dbReference>
<dbReference type="Pfam" id="PF01738">
    <property type="entry name" value="DLH"/>
    <property type="match status" value="1"/>
</dbReference>
<name>A0A317FKU4_9PROT</name>
<evidence type="ECO:0000313" key="3">
    <source>
        <dbReference type="EMBL" id="PWS39183.1"/>
    </source>
</evidence>
<proteinExistence type="predicted"/>
<gene>
    <name evidence="3" type="ORF">DFH01_08085</name>
</gene>
<comment type="caution">
    <text evidence="3">The sequence shown here is derived from an EMBL/GenBank/DDBJ whole genome shotgun (WGS) entry which is preliminary data.</text>
</comment>
<organism evidence="3 4">
    <name type="scientific">Falsiroseomonas bella</name>
    <dbReference type="NCBI Taxonomy" id="2184016"/>
    <lineage>
        <taxon>Bacteria</taxon>
        <taxon>Pseudomonadati</taxon>
        <taxon>Pseudomonadota</taxon>
        <taxon>Alphaproteobacteria</taxon>
        <taxon>Acetobacterales</taxon>
        <taxon>Roseomonadaceae</taxon>
        <taxon>Falsiroseomonas</taxon>
    </lineage>
</organism>
<feature type="region of interest" description="Disordered" evidence="1">
    <location>
        <begin position="1"/>
        <end position="35"/>
    </location>
</feature>
<dbReference type="AlphaFoldDB" id="A0A317FKU4"/>
<dbReference type="InterPro" id="IPR029058">
    <property type="entry name" value="AB_hydrolase_fold"/>
</dbReference>
<dbReference type="Proteomes" id="UP000245765">
    <property type="component" value="Unassembled WGS sequence"/>
</dbReference>
<dbReference type="EMBL" id="QGNA01000001">
    <property type="protein sequence ID" value="PWS39183.1"/>
    <property type="molecule type" value="Genomic_DNA"/>
</dbReference>
<reference evidence="4" key="1">
    <citation type="submission" date="2018-05" db="EMBL/GenBank/DDBJ databases">
        <authorList>
            <person name="Du Z."/>
            <person name="Wang X."/>
        </authorList>
    </citation>
    <scope>NUCLEOTIDE SEQUENCE [LARGE SCALE GENOMIC DNA]</scope>
    <source>
        <strain evidence="4">CQN31</strain>
    </source>
</reference>
<sequence>MRGPRRDADPYAADAAHPGAGRHRGAARRGRGAARWGRATGHACAPLAQAVSRPMRVGPGRTAPWLRGAWRRGTIAAVLVLVLAAAAQSAEPREPPRRPIHQDEGDAIGLISRPAAPMRAGLPRRPPAVLVVHDALGIDGRAESYVRQLLGAGFLVLEIELAPLSLDGAASPMPDDAEAASRVSRALVALAAEADPSRLGAMGFGAGARAVALMPGAPAARPVAARVLLYPGCAALRRAMTSTRSASQLSASPALLLHGREDPANPEAACAALAATLEEAAPVRRIGYGGAGYAWDLPAVGGLERTRLEAPDGGGTVMVMHWPALTELAAAQVAAFFCRTVGGCR</sequence>
<protein>
    <recommendedName>
        <fullName evidence="2">Dienelactone hydrolase domain-containing protein</fullName>
    </recommendedName>
</protein>
<keyword evidence="4" id="KW-1185">Reference proteome</keyword>
<evidence type="ECO:0000313" key="4">
    <source>
        <dbReference type="Proteomes" id="UP000245765"/>
    </source>
</evidence>
<evidence type="ECO:0000259" key="2">
    <source>
        <dbReference type="Pfam" id="PF01738"/>
    </source>
</evidence>
<feature type="compositionally biased region" description="Basic residues" evidence="1">
    <location>
        <begin position="20"/>
        <end position="32"/>
    </location>
</feature>
<dbReference type="GO" id="GO:0016787">
    <property type="term" value="F:hydrolase activity"/>
    <property type="evidence" value="ECO:0007669"/>
    <property type="project" value="InterPro"/>
</dbReference>
<evidence type="ECO:0000256" key="1">
    <source>
        <dbReference type="SAM" id="MobiDB-lite"/>
    </source>
</evidence>